<name>A0ACC2KHR8_PERAE</name>
<keyword evidence="2" id="KW-1185">Reference proteome</keyword>
<organism evidence="1 2">
    <name type="scientific">Persea americana</name>
    <name type="common">Avocado</name>
    <dbReference type="NCBI Taxonomy" id="3435"/>
    <lineage>
        <taxon>Eukaryota</taxon>
        <taxon>Viridiplantae</taxon>
        <taxon>Streptophyta</taxon>
        <taxon>Embryophyta</taxon>
        <taxon>Tracheophyta</taxon>
        <taxon>Spermatophyta</taxon>
        <taxon>Magnoliopsida</taxon>
        <taxon>Magnoliidae</taxon>
        <taxon>Laurales</taxon>
        <taxon>Lauraceae</taxon>
        <taxon>Persea</taxon>
    </lineage>
</organism>
<reference evidence="1 2" key="1">
    <citation type="journal article" date="2022" name="Hortic Res">
        <title>A haplotype resolved chromosomal level avocado genome allows analysis of novel avocado genes.</title>
        <authorList>
            <person name="Nath O."/>
            <person name="Fletcher S.J."/>
            <person name="Hayward A."/>
            <person name="Shaw L.M."/>
            <person name="Masouleh A.K."/>
            <person name="Furtado A."/>
            <person name="Henry R.J."/>
            <person name="Mitter N."/>
        </authorList>
    </citation>
    <scope>NUCLEOTIDE SEQUENCE [LARGE SCALE GENOMIC DNA]</scope>
    <source>
        <strain evidence="2">cv. Hass</strain>
    </source>
</reference>
<evidence type="ECO:0000313" key="1">
    <source>
        <dbReference type="EMBL" id="KAJ8620552.1"/>
    </source>
</evidence>
<protein>
    <submittedName>
        <fullName evidence="1">Uncharacterized protein</fullName>
    </submittedName>
</protein>
<proteinExistence type="predicted"/>
<sequence>MSIPGRKSFKRHFSVRHQTPSTSRRMCVFRATGGEPNEKAPAAFCKWDALPLPPPPPPFFPHHLPSTTALRRSRRRSRDWLASLEQNSTKAPTATLSSKPPSMLLLFVSKRPIAPVHFFLILMLYSESYGRTSTDGMDTRPYRLNWPQSTIIFDISPGRIFKIASERLGGIGAKISRTCMLLHVPLESSDIHRILHRKGFSGIRSSIWVFQGLPVKTLSIFKEIFFAISALAAKGSIFVGELPTGITEMEFGTKMEMQEWLDKLFMSNGFRVNMIDYEEVAKNMSLDPPLGDYGKMLFMAQQLQLSDDEMENWRREFQRIEEGGDEEGFDEL</sequence>
<evidence type="ECO:0000313" key="2">
    <source>
        <dbReference type="Proteomes" id="UP001234297"/>
    </source>
</evidence>
<dbReference type="EMBL" id="CM056817">
    <property type="protein sequence ID" value="KAJ8620552.1"/>
    <property type="molecule type" value="Genomic_DNA"/>
</dbReference>
<dbReference type="Proteomes" id="UP001234297">
    <property type="component" value="Chromosome 9"/>
</dbReference>
<comment type="caution">
    <text evidence="1">The sequence shown here is derived from an EMBL/GenBank/DDBJ whole genome shotgun (WGS) entry which is preliminary data.</text>
</comment>
<gene>
    <name evidence="1" type="ORF">MRB53_029081</name>
</gene>
<accession>A0ACC2KHR8</accession>